<comment type="caution">
    <text evidence="1">The sequence shown here is derived from an EMBL/GenBank/DDBJ whole genome shotgun (WGS) entry which is preliminary data.</text>
</comment>
<name>A0ACC1T4T4_9APHY</name>
<sequence>MAHDSVQNVPAFPPPEPAEKPTKQWRPSEDDREPMQQSTISALFSDAAQYGKVIAECCSEYKKRQRRPSCFADLVGHDLNSCEKVEAGRFAQLAVEDSDWTAPDDDSLKPGRFTEEPEAITAESEESSSISGSSESHQTPSTTETPTEATTATAATTVPPGGSTESLALSPEQVVHILEQEFGQLAPEGEEKLLFFKDGAVIQDVVILGVIHVTTHRIAFHASMPTFDPNLSRSNDIIKAGPVLVHRKGLHRKKRVWLELSHDFVSSFPSAREEDHIRPWRSIMLNSILEVMKEDPAHPRLLVSRLDGKTGIKNCHLEFDNIESAREWRRELQAALFFCRRRMRQFLADPDGVTGVRIGIPFDSIISQSTQVHAGTLPMITLTVATGANASDKQSTTSGTNENREGTQSIQLAFHYLDAHWGEMEELLKASKLRRKTNPDSSMPSRVVIDFGLGDVSLQEKEAEEEDGHLGARSREQVVCDWLAIGYTPDVWVTRASLSIGLACTGFLVVSRAWIGFWSKSLTLHDVKYRLRVGTVHRAIPSGTVLRSFPSLRHGLVLELEGQASLRFSFRTEASRNETVDRINTVVNQQRLRPISPVSPKLPRSMTLTPESDSPARSLSPISPKYPRSLSPSPSRSSPERDRQRPRTPISATSSTGPATPVSAALFKPLSRTFSRVRSAIDPRQMLQFPKPVNIPGDCILRIPAKHFVCLTIGSRGDVQPYIALGLGLKKEGHVVTIVTHEEYKGWIEGFGLQHRSAGGDPGALMKLSVENKMFSPQFFKTSLSSYRKWLDQLLIDAWENCKDADILLESPYAMAGVHIAEALNIPYFRVSTMPWTKTVEFPHPFMSAPVDTPTFNSISYVLFDNIFWAATSAQVNRWRRHSLRLGTTLMSHVAQSKIPILYNFSSAVVPKPLDWSDSKIICGYWFLDNPDLDWTPPQSLIQFMEKARLDSKPLVYIGFGSITVPDPRSMTEHIVEAVVKSGVRAIISRGWSSRMSKSSRPDSEVIIPEECYMLDKVPHDWLFPQIDAALHHGGAGTTGASLRAGIPTLIKPWFGDQYFWASRVQKLGAGARVSSLRVSDLTAALTRATTDRIMKERAAAVGQKINAESGVRNALRAILTYFPRASSEGLSPE</sequence>
<evidence type="ECO:0000313" key="2">
    <source>
        <dbReference type="Proteomes" id="UP001148662"/>
    </source>
</evidence>
<proteinExistence type="predicted"/>
<organism evidence="1 2">
    <name type="scientific">Phlebia brevispora</name>
    <dbReference type="NCBI Taxonomy" id="194682"/>
    <lineage>
        <taxon>Eukaryota</taxon>
        <taxon>Fungi</taxon>
        <taxon>Dikarya</taxon>
        <taxon>Basidiomycota</taxon>
        <taxon>Agaricomycotina</taxon>
        <taxon>Agaricomycetes</taxon>
        <taxon>Polyporales</taxon>
        <taxon>Meruliaceae</taxon>
        <taxon>Phlebia</taxon>
    </lineage>
</organism>
<dbReference type="Proteomes" id="UP001148662">
    <property type="component" value="Unassembled WGS sequence"/>
</dbReference>
<evidence type="ECO:0000313" key="1">
    <source>
        <dbReference type="EMBL" id="KAJ3553296.1"/>
    </source>
</evidence>
<gene>
    <name evidence="1" type="ORF">NM688_g3691</name>
</gene>
<reference evidence="1" key="1">
    <citation type="submission" date="2022-07" db="EMBL/GenBank/DDBJ databases">
        <title>Genome Sequence of Phlebia brevispora.</title>
        <authorList>
            <person name="Buettner E."/>
        </authorList>
    </citation>
    <scope>NUCLEOTIDE SEQUENCE</scope>
    <source>
        <strain evidence="1">MPL23</strain>
    </source>
</reference>
<protein>
    <submittedName>
        <fullName evidence="1">Uncharacterized protein</fullName>
    </submittedName>
</protein>
<keyword evidence="2" id="KW-1185">Reference proteome</keyword>
<dbReference type="EMBL" id="JANHOG010000556">
    <property type="protein sequence ID" value="KAJ3553296.1"/>
    <property type="molecule type" value="Genomic_DNA"/>
</dbReference>
<accession>A0ACC1T4T4</accession>